<dbReference type="GO" id="GO:0005524">
    <property type="term" value="F:ATP binding"/>
    <property type="evidence" value="ECO:0007669"/>
    <property type="project" value="UniProtKB-KW"/>
</dbReference>
<keyword evidence="11" id="KW-1185">Reference proteome</keyword>
<dbReference type="RefSeq" id="WP_191909200.1">
    <property type="nucleotide sequence ID" value="NZ_CP042582.1"/>
</dbReference>
<comment type="pathway">
    <text evidence="2 9">Amino-acid biosynthesis; L-histidine biosynthesis; L-histidine from 5-phospho-alpha-D-ribose 1-diphosphate: step 2/9.</text>
</comment>
<dbReference type="NCBIfam" id="NF001611">
    <property type="entry name" value="PRK00400.1-3"/>
    <property type="match status" value="1"/>
</dbReference>
<dbReference type="EMBL" id="CP042582">
    <property type="protein sequence ID" value="QEX25061.1"/>
    <property type="molecule type" value="Genomic_DNA"/>
</dbReference>
<evidence type="ECO:0000256" key="8">
    <source>
        <dbReference type="ARBA" id="ARBA00023102"/>
    </source>
</evidence>
<accession>A0A5J6N592</accession>
<protein>
    <recommendedName>
        <fullName evidence="9">Phosphoribosyl-ATP pyrophosphatase</fullName>
        <shortName evidence="9">PRA-PH</shortName>
        <ecNumber evidence="9">3.6.1.31</ecNumber>
    </recommendedName>
</protein>
<dbReference type="SUPFAM" id="SSF101386">
    <property type="entry name" value="all-alpha NTP pyrophosphatases"/>
    <property type="match status" value="1"/>
</dbReference>
<dbReference type="GO" id="GO:0004636">
    <property type="term" value="F:phosphoribosyl-ATP diphosphatase activity"/>
    <property type="evidence" value="ECO:0007669"/>
    <property type="project" value="UniProtKB-UniRule"/>
</dbReference>
<dbReference type="NCBIfam" id="NF001613">
    <property type="entry name" value="PRK00400.1-5"/>
    <property type="match status" value="1"/>
</dbReference>
<reference evidence="10 11" key="1">
    <citation type="submission" date="2019-08" db="EMBL/GenBank/DDBJ databases">
        <title>Hyperibacter terrae gen. nov., sp. nov. and Hyperibacter viscosus sp. nov., two new members in the family Rhodospirillaceae isolated from the rhizosphere of Hypericum perforatum.</title>
        <authorList>
            <person name="Noviana Z."/>
        </authorList>
    </citation>
    <scope>NUCLEOTIDE SEQUENCE [LARGE SCALE GENOMIC DNA]</scope>
    <source>
        <strain evidence="10 11">R5959</strain>
    </source>
</reference>
<evidence type="ECO:0000256" key="1">
    <source>
        <dbReference type="ARBA" id="ARBA00001460"/>
    </source>
</evidence>
<dbReference type="PANTHER" id="PTHR42945">
    <property type="entry name" value="HISTIDINE BIOSYNTHESIS BIFUNCTIONAL PROTEIN"/>
    <property type="match status" value="1"/>
</dbReference>
<evidence type="ECO:0000313" key="10">
    <source>
        <dbReference type="EMBL" id="QEX25061.1"/>
    </source>
</evidence>
<dbReference type="PANTHER" id="PTHR42945:SF1">
    <property type="entry name" value="HISTIDINE BIOSYNTHESIS BIFUNCTIONAL PROTEIN HIS7"/>
    <property type="match status" value="1"/>
</dbReference>
<comment type="subcellular location">
    <subcellularLocation>
        <location evidence="9">Cytoplasm</location>
    </subcellularLocation>
</comment>
<dbReference type="KEGG" id="hadh:FRZ61_50060"/>
<keyword evidence="4 9" id="KW-0028">Amino-acid biosynthesis</keyword>
<dbReference type="EC" id="3.6.1.31" evidence="9"/>
<dbReference type="InterPro" id="IPR008179">
    <property type="entry name" value="HisE"/>
</dbReference>
<comment type="similarity">
    <text evidence="3 9">Belongs to the PRA-PH family.</text>
</comment>
<keyword evidence="5 9" id="KW-0547">Nucleotide-binding</keyword>
<dbReference type="GO" id="GO:0005737">
    <property type="term" value="C:cytoplasm"/>
    <property type="evidence" value="ECO:0007669"/>
    <property type="project" value="UniProtKB-SubCell"/>
</dbReference>
<dbReference type="HAMAP" id="MF_01020">
    <property type="entry name" value="HisE"/>
    <property type="match status" value="1"/>
</dbReference>
<dbReference type="Pfam" id="PF01503">
    <property type="entry name" value="PRA-PH"/>
    <property type="match status" value="1"/>
</dbReference>
<evidence type="ECO:0000256" key="4">
    <source>
        <dbReference type="ARBA" id="ARBA00022605"/>
    </source>
</evidence>
<evidence type="ECO:0000256" key="2">
    <source>
        <dbReference type="ARBA" id="ARBA00005204"/>
    </source>
</evidence>
<comment type="catalytic activity">
    <reaction evidence="1 9">
        <text>1-(5-phospho-beta-D-ribosyl)-ATP + H2O = 1-(5-phospho-beta-D-ribosyl)-5'-AMP + diphosphate + H(+)</text>
        <dbReference type="Rhea" id="RHEA:22828"/>
        <dbReference type="ChEBI" id="CHEBI:15377"/>
        <dbReference type="ChEBI" id="CHEBI:15378"/>
        <dbReference type="ChEBI" id="CHEBI:33019"/>
        <dbReference type="ChEBI" id="CHEBI:59457"/>
        <dbReference type="ChEBI" id="CHEBI:73183"/>
        <dbReference type="EC" id="3.6.1.31"/>
    </reaction>
</comment>
<gene>
    <name evidence="9 10" type="primary">hisE</name>
    <name evidence="10" type="ORF">FRZ61_50060</name>
</gene>
<dbReference type="NCBIfam" id="TIGR03188">
    <property type="entry name" value="histidine_hisI"/>
    <property type="match status" value="1"/>
</dbReference>
<evidence type="ECO:0000313" key="11">
    <source>
        <dbReference type="Proteomes" id="UP000325797"/>
    </source>
</evidence>
<evidence type="ECO:0000256" key="3">
    <source>
        <dbReference type="ARBA" id="ARBA00009392"/>
    </source>
</evidence>
<dbReference type="CDD" id="cd11534">
    <property type="entry name" value="NTP-PPase_HisIE_like"/>
    <property type="match status" value="1"/>
</dbReference>
<dbReference type="UniPathway" id="UPA00031">
    <property type="reaction ID" value="UER00007"/>
</dbReference>
<dbReference type="Gene3D" id="1.10.287.1080">
    <property type="entry name" value="MazG-like"/>
    <property type="match status" value="1"/>
</dbReference>
<proteinExistence type="inferred from homology"/>
<keyword evidence="9" id="KW-0963">Cytoplasm</keyword>
<dbReference type="AlphaFoldDB" id="A0A5J6N592"/>
<evidence type="ECO:0000256" key="5">
    <source>
        <dbReference type="ARBA" id="ARBA00022741"/>
    </source>
</evidence>
<evidence type="ECO:0000256" key="7">
    <source>
        <dbReference type="ARBA" id="ARBA00022840"/>
    </source>
</evidence>
<dbReference type="InterPro" id="IPR021130">
    <property type="entry name" value="PRib-ATP_PPHydrolase-like"/>
</dbReference>
<keyword evidence="7 9" id="KW-0067">ATP-binding</keyword>
<dbReference type="Proteomes" id="UP000325797">
    <property type="component" value="Chromosome"/>
</dbReference>
<evidence type="ECO:0000256" key="6">
    <source>
        <dbReference type="ARBA" id="ARBA00022801"/>
    </source>
</evidence>
<name>A0A5J6N592_9PROT</name>
<organism evidence="10 11">
    <name type="scientific">Hypericibacter adhaerens</name>
    <dbReference type="NCBI Taxonomy" id="2602016"/>
    <lineage>
        <taxon>Bacteria</taxon>
        <taxon>Pseudomonadati</taxon>
        <taxon>Pseudomonadota</taxon>
        <taxon>Alphaproteobacteria</taxon>
        <taxon>Rhodospirillales</taxon>
        <taxon>Dongiaceae</taxon>
        <taxon>Hypericibacter</taxon>
    </lineage>
</organism>
<sequence length="115" mass="12520">MARSSASLDGTVLDRLYKVIESRKGGDPSKSNTARLFARGTDKIAQKLGEEAVEAVIEGVRGRKKDLASESADLLYHLLVLWADRGLKPGEVWNTLAAREGISGIEEKKARGQIK</sequence>
<keyword evidence="6 9" id="KW-0378">Hydrolase</keyword>
<dbReference type="GO" id="GO:0000105">
    <property type="term" value="P:L-histidine biosynthetic process"/>
    <property type="evidence" value="ECO:0007669"/>
    <property type="project" value="UniProtKB-UniRule"/>
</dbReference>
<evidence type="ECO:0000256" key="9">
    <source>
        <dbReference type="HAMAP-Rule" id="MF_01020"/>
    </source>
</evidence>
<keyword evidence="8 9" id="KW-0368">Histidine biosynthesis</keyword>